<protein>
    <submittedName>
        <fullName evidence="2">Conjugal transfer protein</fullName>
    </submittedName>
</protein>
<dbReference type="InterPro" id="IPR048176">
    <property type="entry name" value="TrbC"/>
</dbReference>
<feature type="transmembrane region" description="Helical" evidence="1">
    <location>
        <begin position="52"/>
        <end position="70"/>
    </location>
</feature>
<name>A0AA44Z6F0_CROSK</name>
<accession>A0AA44Z6F0</accession>
<keyword evidence="1" id="KW-1133">Transmembrane helix</keyword>
<dbReference type="PANTHER" id="PTHR30121">
    <property type="entry name" value="UNCHARACTERIZED PROTEIN YJGR-RELATED"/>
    <property type="match status" value="1"/>
</dbReference>
<gene>
    <name evidence="2" type="ORF">B7T07_20680</name>
</gene>
<keyword evidence="1" id="KW-0812">Transmembrane</keyword>
<dbReference type="EMBL" id="NCTU01000023">
    <property type="protein sequence ID" value="PUW01506.1"/>
    <property type="molecule type" value="Genomic_DNA"/>
</dbReference>
<dbReference type="InterPro" id="IPR051162">
    <property type="entry name" value="T4SS_component"/>
</dbReference>
<dbReference type="InterPro" id="IPR003688">
    <property type="entry name" value="TraG/VirD4"/>
</dbReference>
<dbReference type="GO" id="GO:0016020">
    <property type="term" value="C:membrane"/>
    <property type="evidence" value="ECO:0007669"/>
    <property type="project" value="InterPro"/>
</dbReference>
<evidence type="ECO:0000313" key="3">
    <source>
        <dbReference type="Proteomes" id="UP000244856"/>
    </source>
</evidence>
<dbReference type="RefSeq" id="WP_085107794.1">
    <property type="nucleotide sequence ID" value="NZ_NCTU01000023.1"/>
</dbReference>
<comment type="caution">
    <text evidence="2">The sequence shown here is derived from an EMBL/GenBank/DDBJ whole genome shotgun (WGS) entry which is preliminary data.</text>
</comment>
<proteinExistence type="predicted"/>
<dbReference type="Pfam" id="PF02534">
    <property type="entry name" value="T4SS-DNA_transf"/>
    <property type="match status" value="1"/>
</dbReference>
<keyword evidence="1" id="KW-0472">Membrane</keyword>
<sequence length="731" mass="82076">MTDNKAVVESDRVRRHAGRSWLTELLSETSSLVCGMFVAVVSGVLWPSTLLLSLPLLLFWSMVIAPAGRWKMPMRMPMDMDRYDPSTERKLPTKLFGFLPITTMRIHTDKAAGILYAGYLRGKDAGRELWLSKDDLCRHILMFGTTGAGKTEALMGWVLNALCWGKGLIYSDFKAQNDVALSVASLARRFGREDDLRIMNFINGGRSRAQELLEDVKGRPQTNTTNAFSLAQESYITNLMDSMLPKTGSSGGDWQEKARSMNMALISALVYKCRREGTVMSQRIIQSHLPLRKIAGLYIQAVEEQWHEDIILVLENYLGTLAGFDLSKVATPSEWDPEANRQHGYLMQQFTRMLSLFNDTYGHVFARDAGDIDLRDVVHNDRILVVLVPALEISGNEASTLGRLYQSQLAMIISQDLGEKLEGKPKDNMKVRKFRGKFPFLWINDEIGAGYTEKIGELATQVRSLDICLLLAGQEVQRLKTAAGEAVWTLIANMGTRITGKIMDPKDTLEILQMMAGTEYRAEMSSLVMQGGVISSGWDDDSRLQIREQKKVDVEEVQQLQEGENITLFKGQVIRGSSLYISDIDKLSKESIRINRFVEVNPPSEAALVATAPFRKRRSYVRGAKVQQILKVNAENPGPQDTSNLVLTDPALAAVCEFALECEFIWKRRPSAAVRSAILWHMVLGSLPARGRGYKTRLRYPRTMGTSLEAIEEAKQNHVTLIPDRKEKLFL</sequence>
<dbReference type="Gene3D" id="3.40.50.300">
    <property type="entry name" value="P-loop containing nucleotide triphosphate hydrolases"/>
    <property type="match status" value="2"/>
</dbReference>
<dbReference type="PANTHER" id="PTHR30121:SF6">
    <property type="entry name" value="SLR6007 PROTEIN"/>
    <property type="match status" value="1"/>
</dbReference>
<dbReference type="InterPro" id="IPR027417">
    <property type="entry name" value="P-loop_NTPase"/>
</dbReference>
<dbReference type="AlphaFoldDB" id="A0AA44Z6F0"/>
<reference evidence="2 3" key="1">
    <citation type="submission" date="2017-04" db="EMBL/GenBank/DDBJ databases">
        <title>Cronobacter sakazakii, ST83 Lineage Isolates.</title>
        <authorList>
            <person name="Chase H."/>
            <person name="Tall B."/>
            <person name="Gopinath G."/>
            <person name="Lehner A."/>
        </authorList>
    </citation>
    <scope>NUCLEOTIDE SEQUENCE [LARGE SCALE GENOMIC DNA]</scope>
    <source>
        <strain evidence="2 3">MOD1_Comp15</strain>
    </source>
</reference>
<dbReference type="NCBIfam" id="NF041447">
    <property type="entry name" value="TrbC_conju"/>
    <property type="match status" value="1"/>
</dbReference>
<dbReference type="SUPFAM" id="SSF52540">
    <property type="entry name" value="P-loop containing nucleoside triphosphate hydrolases"/>
    <property type="match status" value="1"/>
</dbReference>
<evidence type="ECO:0000313" key="2">
    <source>
        <dbReference type="EMBL" id="PUW01506.1"/>
    </source>
</evidence>
<evidence type="ECO:0000256" key="1">
    <source>
        <dbReference type="SAM" id="Phobius"/>
    </source>
</evidence>
<dbReference type="Proteomes" id="UP000244856">
    <property type="component" value="Unassembled WGS sequence"/>
</dbReference>
<organism evidence="2 3">
    <name type="scientific">Cronobacter sakazakii</name>
    <name type="common">Enterobacter sakazakii</name>
    <dbReference type="NCBI Taxonomy" id="28141"/>
    <lineage>
        <taxon>Bacteria</taxon>
        <taxon>Pseudomonadati</taxon>
        <taxon>Pseudomonadota</taxon>
        <taxon>Gammaproteobacteria</taxon>
        <taxon>Enterobacterales</taxon>
        <taxon>Enterobacteriaceae</taxon>
        <taxon>Cronobacter</taxon>
    </lineage>
</organism>